<comment type="caution">
    <text evidence="1">The sequence shown here is derived from an EMBL/GenBank/DDBJ whole genome shotgun (WGS) entry which is preliminary data.</text>
</comment>
<dbReference type="AlphaFoldDB" id="A0A922G6C5"/>
<gene>
    <name evidence="1" type="ORF">I3842_01G309600</name>
</gene>
<dbReference type="EMBL" id="CM031825">
    <property type="protein sequence ID" value="KAG6735194.1"/>
    <property type="molecule type" value="Genomic_DNA"/>
</dbReference>
<dbReference type="Proteomes" id="UP000811246">
    <property type="component" value="Chromosome 1"/>
</dbReference>
<name>A0A922G6C5_CARIL</name>
<protein>
    <submittedName>
        <fullName evidence="1">Uncharacterized protein</fullName>
    </submittedName>
</protein>
<sequence length="120" mass="13880">MKVLLDMLEAEHKSMTVAFRVSDSDCIRYFASFLFLPYLVYVHRIARLMIHRYVLDRLGELLLLIENILKKHGFNSSKHSSPFAQKCSVLCMIILHSCLPFENTPISTLRILAYSFCTGH</sequence>
<evidence type="ECO:0000313" key="1">
    <source>
        <dbReference type="EMBL" id="KAG6735194.1"/>
    </source>
</evidence>
<proteinExistence type="predicted"/>
<reference evidence="1" key="1">
    <citation type="submission" date="2021-01" db="EMBL/GenBank/DDBJ databases">
        <authorList>
            <person name="Lovell J.T."/>
            <person name="Bentley N."/>
            <person name="Bhattarai G."/>
            <person name="Jenkins J.W."/>
            <person name="Sreedasyam A."/>
            <person name="Alarcon Y."/>
            <person name="Bock C."/>
            <person name="Boston L."/>
            <person name="Carlson J."/>
            <person name="Cervantes K."/>
            <person name="Clermont K."/>
            <person name="Krom N."/>
            <person name="Kubenka K."/>
            <person name="Mamidi S."/>
            <person name="Mattison C."/>
            <person name="Monteros M."/>
            <person name="Pisani C."/>
            <person name="Plott C."/>
            <person name="Rajasekar S."/>
            <person name="Rhein H.S."/>
            <person name="Rohla C."/>
            <person name="Song M."/>
            <person name="Hilaire R.S."/>
            <person name="Shu S."/>
            <person name="Wells L."/>
            <person name="Wang X."/>
            <person name="Webber J."/>
            <person name="Heerema R.J."/>
            <person name="Klein P."/>
            <person name="Conner P."/>
            <person name="Grauke L."/>
            <person name="Grimwood J."/>
            <person name="Schmutz J."/>
            <person name="Randall J.J."/>
        </authorList>
    </citation>
    <scope>NUCLEOTIDE SEQUENCE</scope>
    <source>
        <tissue evidence="1">Leaf</tissue>
    </source>
</reference>
<organism evidence="1 2">
    <name type="scientific">Carya illinoinensis</name>
    <name type="common">Pecan</name>
    <dbReference type="NCBI Taxonomy" id="32201"/>
    <lineage>
        <taxon>Eukaryota</taxon>
        <taxon>Viridiplantae</taxon>
        <taxon>Streptophyta</taxon>
        <taxon>Embryophyta</taxon>
        <taxon>Tracheophyta</taxon>
        <taxon>Spermatophyta</taxon>
        <taxon>Magnoliopsida</taxon>
        <taxon>eudicotyledons</taxon>
        <taxon>Gunneridae</taxon>
        <taxon>Pentapetalae</taxon>
        <taxon>rosids</taxon>
        <taxon>fabids</taxon>
        <taxon>Fagales</taxon>
        <taxon>Juglandaceae</taxon>
        <taxon>Carya</taxon>
    </lineage>
</organism>
<evidence type="ECO:0000313" key="2">
    <source>
        <dbReference type="Proteomes" id="UP000811246"/>
    </source>
</evidence>
<accession>A0A922G6C5</accession>